<feature type="region of interest" description="Disordered" evidence="1">
    <location>
        <begin position="292"/>
        <end position="359"/>
    </location>
</feature>
<dbReference type="EMBL" id="KZ084162">
    <property type="protein sequence ID" value="OSC96907.1"/>
    <property type="molecule type" value="Genomic_DNA"/>
</dbReference>
<feature type="compositionally biased region" description="Low complexity" evidence="1">
    <location>
        <begin position="146"/>
        <end position="200"/>
    </location>
</feature>
<keyword evidence="2" id="KW-1133">Transmembrane helix</keyword>
<dbReference type="Proteomes" id="UP000193067">
    <property type="component" value="Unassembled WGS sequence"/>
</dbReference>
<accession>A0A1Y2I6X2</accession>
<keyword evidence="5" id="KW-1185">Reference proteome</keyword>
<proteinExistence type="predicted"/>
<keyword evidence="3" id="KW-0732">Signal</keyword>
<feature type="signal peptide" evidence="3">
    <location>
        <begin position="1"/>
        <end position="18"/>
    </location>
</feature>
<protein>
    <submittedName>
        <fullName evidence="4">Uncharacterized protein</fullName>
    </submittedName>
</protein>
<dbReference type="STRING" id="1353009.A0A1Y2I6X2"/>
<feature type="compositionally biased region" description="Low complexity" evidence="1">
    <location>
        <begin position="454"/>
        <end position="487"/>
    </location>
</feature>
<feature type="region of interest" description="Disordered" evidence="1">
    <location>
        <begin position="407"/>
        <end position="431"/>
    </location>
</feature>
<dbReference type="OrthoDB" id="3265734at2759"/>
<keyword evidence="2" id="KW-0472">Membrane</keyword>
<feature type="compositionally biased region" description="Basic and acidic residues" evidence="1">
    <location>
        <begin position="341"/>
        <end position="354"/>
    </location>
</feature>
<feature type="region of interest" description="Disordered" evidence="1">
    <location>
        <begin position="454"/>
        <end position="488"/>
    </location>
</feature>
<feature type="transmembrane region" description="Helical" evidence="2">
    <location>
        <begin position="244"/>
        <end position="266"/>
    </location>
</feature>
<evidence type="ECO:0000256" key="2">
    <source>
        <dbReference type="SAM" id="Phobius"/>
    </source>
</evidence>
<gene>
    <name evidence="4" type="ORF">PYCCODRAFT_1472230</name>
</gene>
<feature type="compositionally biased region" description="Polar residues" evidence="1">
    <location>
        <begin position="417"/>
        <end position="431"/>
    </location>
</feature>
<name>A0A1Y2I6X2_TRAC3</name>
<feature type="region of interest" description="Disordered" evidence="1">
    <location>
        <begin position="146"/>
        <end position="204"/>
    </location>
</feature>
<evidence type="ECO:0000313" key="4">
    <source>
        <dbReference type="EMBL" id="OSC96907.1"/>
    </source>
</evidence>
<sequence length="552" mass="57925">MLNLWVAPLMWAIASVNAQQVEDVDDTNPGMFYTGSWVPDGDPHTFGSHDTWTNQSGASVTFNFIGTQIKVFVTRRPVGTYLSNASFSIDGGPSEFWTTEDPVPAISYKNLVYTSKSLSPAQHKITVTNFGAVFWLDYMEYTQPSVTPTQTNPTQSQTGSSNTASGNGSQTSRSSPAAPTSGSGGKSATSGAATSSTSHGDGYDGMSASGGGVSWSYSKGWSNPTGMASPGNASSSTSSSRTGMVVGIVVGVLGGIALLLASLWWLRMRSQARQRALNSLAATPFAGQSPYPSAYFTKDHPPSNPPPMIQRSMLPLPMSRFAPASDPGAAGYPSSIPPSEPRPRSEPVDPRPSKYVEASRAYEASPQPLPYSDITSFAIPPSSATAGHGEIILEAIPAEHAEMLTGRGPASIPSVPETAQPSAHSYSTRNMPPSRSAWLARALSLSSARYRDPALGSTTAATSTLSDTTAYASSPVSAPSATSGSSSHRPLYFRVLRRSRDGGVRIAGGRPGARGSQMYTPAEYDDVLEVLSESSTMPPSYAQYSHSAVSGS</sequence>
<organism evidence="4 5">
    <name type="scientific">Trametes coccinea (strain BRFM310)</name>
    <name type="common">Pycnoporus coccineus</name>
    <dbReference type="NCBI Taxonomy" id="1353009"/>
    <lineage>
        <taxon>Eukaryota</taxon>
        <taxon>Fungi</taxon>
        <taxon>Dikarya</taxon>
        <taxon>Basidiomycota</taxon>
        <taxon>Agaricomycotina</taxon>
        <taxon>Agaricomycetes</taxon>
        <taxon>Polyporales</taxon>
        <taxon>Polyporaceae</taxon>
        <taxon>Trametes</taxon>
    </lineage>
</organism>
<feature type="chain" id="PRO_5011004632" evidence="3">
    <location>
        <begin position="19"/>
        <end position="552"/>
    </location>
</feature>
<evidence type="ECO:0000256" key="1">
    <source>
        <dbReference type="SAM" id="MobiDB-lite"/>
    </source>
</evidence>
<dbReference type="AlphaFoldDB" id="A0A1Y2I6X2"/>
<evidence type="ECO:0000313" key="5">
    <source>
        <dbReference type="Proteomes" id="UP000193067"/>
    </source>
</evidence>
<reference evidence="4 5" key="1">
    <citation type="journal article" date="2015" name="Biotechnol. Biofuels">
        <title>Enhanced degradation of softwood versus hardwood by the white-rot fungus Pycnoporus coccineus.</title>
        <authorList>
            <person name="Couturier M."/>
            <person name="Navarro D."/>
            <person name="Chevret D."/>
            <person name="Henrissat B."/>
            <person name="Piumi F."/>
            <person name="Ruiz-Duenas F.J."/>
            <person name="Martinez A.T."/>
            <person name="Grigoriev I.V."/>
            <person name="Riley R."/>
            <person name="Lipzen A."/>
            <person name="Berrin J.G."/>
            <person name="Master E.R."/>
            <person name="Rosso M.N."/>
        </authorList>
    </citation>
    <scope>NUCLEOTIDE SEQUENCE [LARGE SCALE GENOMIC DNA]</scope>
    <source>
        <strain evidence="4 5">BRFM310</strain>
    </source>
</reference>
<keyword evidence="2" id="KW-0812">Transmembrane</keyword>
<dbReference type="Gene3D" id="2.60.120.260">
    <property type="entry name" value="Galactose-binding domain-like"/>
    <property type="match status" value="1"/>
</dbReference>
<evidence type="ECO:0000256" key="3">
    <source>
        <dbReference type="SAM" id="SignalP"/>
    </source>
</evidence>